<dbReference type="InterPro" id="IPR041881">
    <property type="entry name" value="PqqD_sf"/>
</dbReference>
<dbReference type="GO" id="GO:0018189">
    <property type="term" value="P:pyrroloquinoline quinone biosynthetic process"/>
    <property type="evidence" value="ECO:0007669"/>
    <property type="project" value="UniProtKB-UniPathway"/>
</dbReference>
<comment type="subunit">
    <text evidence="2">Monomer. Interacts with PqqE.</text>
</comment>
<comment type="pathway">
    <text evidence="1">Cofactor biosynthesis; pyrroloquinoline quinone biosynthesis.</text>
</comment>
<dbReference type="NCBIfam" id="TIGR03859">
    <property type="entry name" value="PQQ_PqqD"/>
    <property type="match status" value="1"/>
</dbReference>
<dbReference type="Pfam" id="PF05402">
    <property type="entry name" value="PqqD"/>
    <property type="match status" value="1"/>
</dbReference>
<organism evidence="4 5">
    <name type="scientific">Spongiactinospora gelatinilytica</name>
    <dbReference type="NCBI Taxonomy" id="2666298"/>
    <lineage>
        <taxon>Bacteria</taxon>
        <taxon>Bacillati</taxon>
        <taxon>Actinomycetota</taxon>
        <taxon>Actinomycetes</taxon>
        <taxon>Streptosporangiales</taxon>
        <taxon>Streptosporangiaceae</taxon>
        <taxon>Spongiactinospora</taxon>
    </lineage>
</organism>
<dbReference type="EMBL" id="POUA01000256">
    <property type="protein sequence ID" value="PZG36598.1"/>
    <property type="molecule type" value="Genomic_DNA"/>
</dbReference>
<dbReference type="AlphaFoldDB" id="A0A2W2GHK6"/>
<dbReference type="Gene3D" id="1.10.10.1150">
    <property type="entry name" value="Coenzyme PQQ synthesis protein D (PqqD)"/>
    <property type="match status" value="1"/>
</dbReference>
<evidence type="ECO:0000313" key="4">
    <source>
        <dbReference type="EMBL" id="PZG36598.1"/>
    </source>
</evidence>
<evidence type="ECO:0000313" key="5">
    <source>
        <dbReference type="Proteomes" id="UP000248544"/>
    </source>
</evidence>
<comment type="caution">
    <text evidence="4">The sequence shown here is derived from an EMBL/GenBank/DDBJ whole genome shotgun (WGS) entry which is preliminary data.</text>
</comment>
<keyword evidence="5" id="KW-1185">Reference proteome</keyword>
<sequence>MSAPPSPPGPGWRPRLRRAIVLRHDPVRDQDLLVMPERIVVLNEEAAAVVRLCDGERTVGDIVTELTGTWPAAPVAADVSGFLVRIRDEGWVG</sequence>
<dbReference type="RefSeq" id="WP_111170178.1">
    <property type="nucleotide sequence ID" value="NZ_POUA01000256.1"/>
</dbReference>
<evidence type="ECO:0000256" key="2">
    <source>
        <dbReference type="ARBA" id="ARBA00011741"/>
    </source>
</evidence>
<name>A0A2W2GHK6_9ACTN</name>
<evidence type="ECO:0000256" key="1">
    <source>
        <dbReference type="ARBA" id="ARBA00004886"/>
    </source>
</evidence>
<protein>
    <submittedName>
        <fullName evidence="4">Pyrroloquinoline quinone biosynthesis peptide chaperone PqqD</fullName>
    </submittedName>
</protein>
<proteinExistence type="predicted"/>
<accession>A0A2W2GHK6</accession>
<dbReference type="UniPathway" id="UPA00539"/>
<dbReference type="GO" id="GO:0048038">
    <property type="term" value="F:quinone binding"/>
    <property type="evidence" value="ECO:0007669"/>
    <property type="project" value="InterPro"/>
</dbReference>
<dbReference type="Proteomes" id="UP000248544">
    <property type="component" value="Unassembled WGS sequence"/>
</dbReference>
<gene>
    <name evidence="4" type="primary">pqqD</name>
    <name evidence="4" type="ORF">C1I98_26650</name>
</gene>
<keyword evidence="3" id="KW-0884">PQQ biosynthesis</keyword>
<dbReference type="InterPro" id="IPR022479">
    <property type="entry name" value="PqqD_bac"/>
</dbReference>
<evidence type="ECO:0000256" key="3">
    <source>
        <dbReference type="ARBA" id="ARBA00022905"/>
    </source>
</evidence>
<dbReference type="InterPro" id="IPR008792">
    <property type="entry name" value="PQQD"/>
</dbReference>
<reference evidence="4 5" key="1">
    <citation type="submission" date="2018-01" db="EMBL/GenBank/DDBJ databases">
        <title>Draft genome sequence of Sphaerisporangium sp. 7K107.</title>
        <authorList>
            <person name="Sahin N."/>
            <person name="Saygin H."/>
            <person name="Ay H."/>
        </authorList>
    </citation>
    <scope>NUCLEOTIDE SEQUENCE [LARGE SCALE GENOMIC DNA]</scope>
    <source>
        <strain evidence="4 5">7K107</strain>
    </source>
</reference>